<accession>A0A5B2VFY5</accession>
<dbReference type="Proteomes" id="UP000323142">
    <property type="component" value="Unassembled WGS sequence"/>
</dbReference>
<proteinExistence type="predicted"/>
<comment type="caution">
    <text evidence="2">The sequence shown here is derived from an EMBL/GenBank/DDBJ whole genome shotgun (WGS) entry which is preliminary data.</text>
</comment>
<name>A0A5B2VFY5_9HYPH</name>
<dbReference type="Gene3D" id="3.30.420.40">
    <property type="match status" value="1"/>
</dbReference>
<dbReference type="EMBL" id="VUOA01000019">
    <property type="protein sequence ID" value="KAA2237506.1"/>
    <property type="molecule type" value="Genomic_DNA"/>
</dbReference>
<dbReference type="Pfam" id="PF01968">
    <property type="entry name" value="Hydantoinase_A"/>
    <property type="match status" value="1"/>
</dbReference>
<dbReference type="RefSeq" id="WP_149817370.1">
    <property type="nucleotide sequence ID" value="NZ_VUOA01000019.1"/>
</dbReference>
<dbReference type="OrthoDB" id="1792672at2"/>
<reference evidence="2 3" key="1">
    <citation type="submission" date="2019-09" db="EMBL/GenBank/DDBJ databases">
        <title>Salinarimonas rosea gen. nov., sp. nov., a new member of the a-2 subgroup of the Proteobacteria.</title>
        <authorList>
            <person name="Liu J."/>
        </authorList>
    </citation>
    <scope>NUCLEOTIDE SEQUENCE [LARGE SCALE GENOMIC DNA]</scope>
    <source>
        <strain evidence="2 3">BN140002</strain>
    </source>
</reference>
<dbReference type="Gene3D" id="3.30.420.190">
    <property type="entry name" value="conserved archaeal protein q6m145"/>
    <property type="match status" value="1"/>
</dbReference>
<dbReference type="GO" id="GO:0016787">
    <property type="term" value="F:hydrolase activity"/>
    <property type="evidence" value="ECO:0007669"/>
    <property type="project" value="InterPro"/>
</dbReference>
<protein>
    <submittedName>
        <fullName evidence="2">H4MPT-linked C1 transfer pathway protein</fullName>
    </submittedName>
</protein>
<evidence type="ECO:0000259" key="1">
    <source>
        <dbReference type="Pfam" id="PF01968"/>
    </source>
</evidence>
<dbReference type="InterPro" id="IPR002756">
    <property type="entry name" value="MfnF"/>
</dbReference>
<organism evidence="2 3">
    <name type="scientific">Salinarimonas soli</name>
    <dbReference type="NCBI Taxonomy" id="1638099"/>
    <lineage>
        <taxon>Bacteria</taxon>
        <taxon>Pseudomonadati</taxon>
        <taxon>Pseudomonadota</taxon>
        <taxon>Alphaproteobacteria</taxon>
        <taxon>Hyphomicrobiales</taxon>
        <taxon>Salinarimonadaceae</taxon>
        <taxon>Salinarimonas</taxon>
    </lineage>
</organism>
<gene>
    <name evidence="2" type="ORF">F0L46_10990</name>
</gene>
<dbReference type="NCBIfam" id="TIGR03123">
    <property type="entry name" value="one_C_unchar_1"/>
    <property type="match status" value="1"/>
</dbReference>
<sequence>MSHDSHAAVVGWDLGGVHVKAARVEGGRVRAFVQAPCALWQGVDALDETLAGLPDWARGRALHAVTMTGELCDCFADRREGVGALTAWAVERLPGRVLVYGGRSGFLDPAAARAAATEVASANWHASAVLAARLVPDALLVDIGSTTADLIPLAGGRSVAAGYTDAERLETGELVYTGLVRTPVMALAHAAPFRGGLVRLAAEHFATTADLYRLLGALPDAADQQEAADGRGKSLPETRTRLARMIGRDRDEGSDEDWRRLAAYLAERQLRRLHDAAAQVLSRGVVPEGAPVIGCGVGLPLAEALAGRLGRPFLDLAALVEADDRAWLSACAPAMAVALLAAG</sequence>
<dbReference type="InterPro" id="IPR002821">
    <property type="entry name" value="Hydantoinase_A"/>
</dbReference>
<dbReference type="AlphaFoldDB" id="A0A5B2VFY5"/>
<evidence type="ECO:0000313" key="2">
    <source>
        <dbReference type="EMBL" id="KAA2237506.1"/>
    </source>
</evidence>
<reference evidence="2 3" key="2">
    <citation type="submission" date="2019-09" db="EMBL/GenBank/DDBJ databases">
        <authorList>
            <person name="Jin C."/>
        </authorList>
    </citation>
    <scope>NUCLEOTIDE SEQUENCE [LARGE SCALE GENOMIC DNA]</scope>
    <source>
        <strain evidence="2 3">BN140002</strain>
    </source>
</reference>
<feature type="domain" description="Hydantoinase A/oxoprolinase" evidence="1">
    <location>
        <begin position="63"/>
        <end position="310"/>
    </location>
</feature>
<keyword evidence="3" id="KW-1185">Reference proteome</keyword>
<evidence type="ECO:0000313" key="3">
    <source>
        <dbReference type="Proteomes" id="UP000323142"/>
    </source>
</evidence>